<evidence type="ECO:0000259" key="2">
    <source>
        <dbReference type="Pfam" id="PF12697"/>
    </source>
</evidence>
<dbReference type="Gene3D" id="3.40.50.1820">
    <property type="entry name" value="alpha/beta hydrolase"/>
    <property type="match status" value="1"/>
</dbReference>
<dbReference type="RefSeq" id="WP_148929372.1">
    <property type="nucleotide sequence ID" value="NZ_VNHS01000004.1"/>
</dbReference>
<dbReference type="Proteomes" id="UP000323257">
    <property type="component" value="Unassembled WGS sequence"/>
</dbReference>
<sequence length="313" mass="34522">MWTVVWMALVVLAGLAGGSYYFYGKAIKRAKKDFLDGDPGLAMVPGAREASAANAAWWSRQPFEQWEITSHDGIRLRAFYLKAKAPTNKTAIVAHGYSGQASLMGGKARLYWEKLGYNILVPDARGHGASGGAYIGFGWPERKDCAQWIGRILEADGADARIVLHGVSMGAATVMMTSGESLPANVRAIVADCGYTSVKDELSYQLRRMYKLPVFPLLHVTSLMTKLRAGYFFGEASALAQVRKSRTPILFIHGDADRFVPTDMVYRLYENCPADKRIYVVPNAGHGYAEFADPDRYRTEVASFIEHYVAQGS</sequence>
<keyword evidence="1" id="KW-0812">Transmembrane</keyword>
<dbReference type="OrthoDB" id="9776685at2"/>
<comment type="caution">
    <text evidence="3">The sequence shown here is derived from an EMBL/GenBank/DDBJ whole genome shotgun (WGS) entry which is preliminary data.</text>
</comment>
<accession>A0A5S5C8B9</accession>
<dbReference type="PANTHER" id="PTHR43358">
    <property type="entry name" value="ALPHA/BETA-HYDROLASE"/>
    <property type="match status" value="1"/>
</dbReference>
<protein>
    <recommendedName>
        <fullName evidence="2">AB hydrolase-1 domain-containing protein</fullName>
    </recommendedName>
</protein>
<dbReference type="AlphaFoldDB" id="A0A5S5C8B9"/>
<keyword evidence="1" id="KW-0472">Membrane</keyword>
<dbReference type="InterPro" id="IPR052920">
    <property type="entry name" value="DNA-binding_regulatory"/>
</dbReference>
<dbReference type="PANTHER" id="PTHR43358:SF4">
    <property type="entry name" value="ALPHA_BETA HYDROLASE FOLD-1 DOMAIN-CONTAINING PROTEIN"/>
    <property type="match status" value="1"/>
</dbReference>
<name>A0A5S5C8B9_9BACL</name>
<feature type="transmembrane region" description="Helical" evidence="1">
    <location>
        <begin position="6"/>
        <end position="23"/>
    </location>
</feature>
<proteinExistence type="predicted"/>
<dbReference type="InterPro" id="IPR000073">
    <property type="entry name" value="AB_hydrolase_1"/>
</dbReference>
<evidence type="ECO:0000256" key="1">
    <source>
        <dbReference type="SAM" id="Phobius"/>
    </source>
</evidence>
<dbReference type="EMBL" id="VNHS01000004">
    <property type="protein sequence ID" value="TYP75429.1"/>
    <property type="molecule type" value="Genomic_DNA"/>
</dbReference>
<feature type="domain" description="AB hydrolase-1" evidence="2">
    <location>
        <begin position="92"/>
        <end position="297"/>
    </location>
</feature>
<dbReference type="InterPro" id="IPR029058">
    <property type="entry name" value="AB_hydrolase_fold"/>
</dbReference>
<organism evidence="3 4">
    <name type="scientific">Paenibacillus methanolicus</name>
    <dbReference type="NCBI Taxonomy" id="582686"/>
    <lineage>
        <taxon>Bacteria</taxon>
        <taxon>Bacillati</taxon>
        <taxon>Bacillota</taxon>
        <taxon>Bacilli</taxon>
        <taxon>Bacillales</taxon>
        <taxon>Paenibacillaceae</taxon>
        <taxon>Paenibacillus</taxon>
    </lineage>
</organism>
<reference evidence="3 4" key="1">
    <citation type="submission" date="2019-07" db="EMBL/GenBank/DDBJ databases">
        <title>Genomic Encyclopedia of Type Strains, Phase III (KMG-III): the genomes of soil and plant-associated and newly described type strains.</title>
        <authorList>
            <person name="Whitman W."/>
        </authorList>
    </citation>
    <scope>NUCLEOTIDE SEQUENCE [LARGE SCALE GENOMIC DNA]</scope>
    <source>
        <strain evidence="3 4">BL24</strain>
    </source>
</reference>
<evidence type="ECO:0000313" key="4">
    <source>
        <dbReference type="Proteomes" id="UP000323257"/>
    </source>
</evidence>
<dbReference type="SUPFAM" id="SSF53474">
    <property type="entry name" value="alpha/beta-Hydrolases"/>
    <property type="match status" value="1"/>
</dbReference>
<keyword evidence="1" id="KW-1133">Transmembrane helix</keyword>
<keyword evidence="4" id="KW-1185">Reference proteome</keyword>
<evidence type="ECO:0000313" key="3">
    <source>
        <dbReference type="EMBL" id="TYP75429.1"/>
    </source>
</evidence>
<gene>
    <name evidence="3" type="ORF">BCM02_104106</name>
</gene>
<dbReference type="Pfam" id="PF12697">
    <property type="entry name" value="Abhydrolase_6"/>
    <property type="match status" value="1"/>
</dbReference>